<sequence>MSPGVDLRIDCYVIKDVNKEPLGSGVLMENPNLFTALKNISEQFPLLLLSVFIFERSRENNSETSMARGSEIDPNDGSTLMIESRRVCPIFVVAYAKRQYWLPVCLRIWSTLLIFVFYTNQLVTYCFYWSKGADQIQIQKPRF</sequence>
<name>A0A6I3S778_9BURK</name>
<accession>A0A6I3S778</accession>
<dbReference type="RefSeq" id="WP_155165335.1">
    <property type="nucleotide sequence ID" value="NZ_WNBY01000010.1"/>
</dbReference>
<gene>
    <name evidence="1" type="ORF">GMD42_07950</name>
</gene>
<reference evidence="1 2" key="1">
    <citation type="journal article" date="2019" name="Nat. Med.">
        <title>A library of human gut bacterial isolates paired with longitudinal multiomics data enables mechanistic microbiome research.</title>
        <authorList>
            <person name="Poyet M."/>
            <person name="Groussin M."/>
            <person name="Gibbons S.M."/>
            <person name="Avila-Pacheco J."/>
            <person name="Jiang X."/>
            <person name="Kearney S.M."/>
            <person name="Perrotta A.R."/>
            <person name="Berdy B."/>
            <person name="Zhao S."/>
            <person name="Lieberman T.D."/>
            <person name="Swanson P.K."/>
            <person name="Smith M."/>
            <person name="Roesemann S."/>
            <person name="Alexander J.E."/>
            <person name="Rich S.A."/>
            <person name="Livny J."/>
            <person name="Vlamakis H."/>
            <person name="Clish C."/>
            <person name="Bullock K."/>
            <person name="Deik A."/>
            <person name="Scott J."/>
            <person name="Pierce K.A."/>
            <person name="Xavier R.J."/>
            <person name="Alm E.J."/>
        </authorList>
    </citation>
    <scope>NUCLEOTIDE SEQUENCE [LARGE SCALE GENOMIC DNA]</scope>
    <source>
        <strain evidence="1 2">BIOML-A2</strain>
    </source>
</reference>
<evidence type="ECO:0000313" key="2">
    <source>
        <dbReference type="Proteomes" id="UP000462362"/>
    </source>
</evidence>
<evidence type="ECO:0000313" key="1">
    <source>
        <dbReference type="EMBL" id="MTU43557.1"/>
    </source>
</evidence>
<organism evidence="1 2">
    <name type="scientific">Parasutterella excrementihominis</name>
    <dbReference type="NCBI Taxonomy" id="487175"/>
    <lineage>
        <taxon>Bacteria</taxon>
        <taxon>Pseudomonadati</taxon>
        <taxon>Pseudomonadota</taxon>
        <taxon>Betaproteobacteria</taxon>
        <taxon>Burkholderiales</taxon>
        <taxon>Sutterellaceae</taxon>
        <taxon>Parasutterella</taxon>
    </lineage>
</organism>
<proteinExistence type="predicted"/>
<dbReference type="EMBL" id="WNCL01000021">
    <property type="protein sequence ID" value="MTU43557.1"/>
    <property type="molecule type" value="Genomic_DNA"/>
</dbReference>
<dbReference type="Proteomes" id="UP000462362">
    <property type="component" value="Unassembled WGS sequence"/>
</dbReference>
<dbReference type="AlphaFoldDB" id="A0A6I3S778"/>
<comment type="caution">
    <text evidence="1">The sequence shown here is derived from an EMBL/GenBank/DDBJ whole genome shotgun (WGS) entry which is preliminary data.</text>
</comment>
<protein>
    <submittedName>
        <fullName evidence="1">Uncharacterized protein</fullName>
    </submittedName>
</protein>